<keyword evidence="1" id="KW-0472">Membrane</keyword>
<keyword evidence="1" id="KW-0812">Transmembrane</keyword>
<dbReference type="AlphaFoldDB" id="A0A5M8RJ54"/>
<dbReference type="RefSeq" id="WP_150149930.1">
    <property type="nucleotide sequence ID" value="NZ_QSND01000007.1"/>
</dbReference>
<dbReference type="Proteomes" id="UP000324326">
    <property type="component" value="Unassembled WGS sequence"/>
</dbReference>
<feature type="transmembrane region" description="Helical" evidence="1">
    <location>
        <begin position="620"/>
        <end position="642"/>
    </location>
</feature>
<evidence type="ECO:0000256" key="1">
    <source>
        <dbReference type="SAM" id="Phobius"/>
    </source>
</evidence>
<feature type="transmembrane region" description="Helical" evidence="1">
    <location>
        <begin position="227"/>
        <end position="253"/>
    </location>
</feature>
<dbReference type="Pfam" id="PF07242">
    <property type="entry name" value="DUF1430"/>
    <property type="match status" value="1"/>
</dbReference>
<dbReference type="NCBIfam" id="TIGR01654">
    <property type="entry name" value="bact_immun_7tm"/>
    <property type="match status" value="1"/>
</dbReference>
<dbReference type="InterPro" id="IPR006541">
    <property type="entry name" value="Bacteriocin_ass"/>
</dbReference>
<accession>A0A5M8RJ54</accession>
<protein>
    <submittedName>
        <fullName evidence="2">DUF1430 domain-containing protein</fullName>
    </submittedName>
</protein>
<feature type="transmembrane region" description="Helical" evidence="1">
    <location>
        <begin position="691"/>
        <end position="712"/>
    </location>
</feature>
<feature type="transmembrane region" description="Helical" evidence="1">
    <location>
        <begin position="666"/>
        <end position="685"/>
    </location>
</feature>
<evidence type="ECO:0000313" key="3">
    <source>
        <dbReference type="Proteomes" id="UP000324326"/>
    </source>
</evidence>
<sequence length="726" mass="84020">MKKTIYILFILFFISINLSSYHYTLNKQVLYTLFSNKQALVVNYDKSSFKSEDFLKRLVEFSKKEKVNISQYNFLDEKNLNIYASNLKNEPSIHIGDGKGHSRYISNFKRSDEKNLIGAIHFPLSTWNIKYFDIDQISNVGIGNRFYISSTEDEVIKKAIHEFAAYGDVSIEDPSVNTFLLFNSTLLLLIVLSMLILFIGILYFAIKNRKQLLLQKLWGYSKIKSLLTLPGIFLKPFVVIILSGALLLVALAFSFNLNDWLMVYTKIYIRNALTAALIMLGYSMLITLILYNYSDTSGTVKGSTPFKKIQWLSLGLKILVTILLFNIIASSLSNLFELKQQLDNKSYWNKTQTIYKLSFANTGINYNDLKLDREKNDKVRKLYHELEQHKDAFIMDAENYALLERDGKNPIYFYTLNTTKENEIYSPSGRSITISPNYLKINPISGANGKPISKKELNFDSNTLNILVPQKYAKYKEKIIEAYKKQFFFQKAEVDNLYNKEMNQPLNTVKKEQLKVNIVYTQNKQKYFTFNSEFGDTQNKNNIVDPIAVVFTNNVDSSFITAYATSCLFFSDSSKGMAFDHIMPYLEQTDTRNLINSAVSVYQELSDQIARLQNQFIQNFIGLVITLILSVAFLVSYIWSYYSTNAYRLYLKEIFGYSYWERNKQLIILSVVSNCLIGIGFSVYYKIFELIGFILLFVGIELIVLYFLSLYLNRKNMNKIIKGDRI</sequence>
<feature type="transmembrane region" description="Helical" evidence="1">
    <location>
        <begin position="314"/>
        <end position="336"/>
    </location>
</feature>
<gene>
    <name evidence="2" type="ORF">DX927_22855</name>
</gene>
<feature type="transmembrane region" description="Helical" evidence="1">
    <location>
        <begin position="179"/>
        <end position="206"/>
    </location>
</feature>
<proteinExistence type="predicted"/>
<reference evidence="2 3" key="1">
    <citation type="submission" date="2018-08" db="EMBL/GenBank/DDBJ databases">
        <title>Bacillus phenotypic plasticity.</title>
        <authorList>
            <person name="Hurtado E."/>
        </authorList>
    </citation>
    <scope>NUCLEOTIDE SEQUENCE [LARGE SCALE GENOMIC DNA]</scope>
    <source>
        <strain evidence="2 3">427</strain>
    </source>
</reference>
<comment type="caution">
    <text evidence="2">The sequence shown here is derived from an EMBL/GenBank/DDBJ whole genome shotgun (WGS) entry which is preliminary data.</text>
</comment>
<dbReference type="EMBL" id="QSND01000007">
    <property type="protein sequence ID" value="KAA6446896.1"/>
    <property type="molecule type" value="Genomic_DNA"/>
</dbReference>
<evidence type="ECO:0000313" key="2">
    <source>
        <dbReference type="EMBL" id="KAA6446896.1"/>
    </source>
</evidence>
<organism evidence="2 3">
    <name type="scientific">Bacillus swezeyi</name>
    <dbReference type="NCBI Taxonomy" id="1925020"/>
    <lineage>
        <taxon>Bacteria</taxon>
        <taxon>Bacillati</taxon>
        <taxon>Bacillota</taxon>
        <taxon>Bacilli</taxon>
        <taxon>Bacillales</taxon>
        <taxon>Bacillaceae</taxon>
        <taxon>Bacillus</taxon>
    </lineage>
</organism>
<keyword evidence="1" id="KW-1133">Transmembrane helix</keyword>
<name>A0A5M8RJ54_9BACI</name>
<feature type="transmembrane region" description="Helical" evidence="1">
    <location>
        <begin position="273"/>
        <end position="293"/>
    </location>
</feature>